<evidence type="ECO:0000313" key="2">
    <source>
        <dbReference type="Proteomes" id="UP000790709"/>
    </source>
</evidence>
<accession>A0ACB8C129</accession>
<dbReference type="EMBL" id="MU266328">
    <property type="protein sequence ID" value="KAH7930916.1"/>
    <property type="molecule type" value="Genomic_DNA"/>
</dbReference>
<keyword evidence="2" id="KW-1185">Reference proteome</keyword>
<dbReference type="Proteomes" id="UP000790709">
    <property type="component" value="Unassembled WGS sequence"/>
</dbReference>
<proteinExistence type="predicted"/>
<sequence>MTTQSEPEIPHRPLVVLGAGVVGLTIAYLAATDPQISFKISIVARDMPEDMDSQAWASPYAGANWSPMPMGGVDERHGGWERKTFNKLWDMIPTGLVKKLPSKIYSVQEGSAADIWWKDLVRDFRVLSPSELPETCKAGVAFSTISVNPSEYLPWLQSELLSRGVTFERRHVRSLDELTSMLGEQGILVNAASLGSKSIIGVEDDKLYPIRGQSILVQTPRLQEFLALKGDEYSSSGGEATYIIPRPGNTHSDTALLGGTFQVGNWDTSLDMKTAQGIFERCSTIAPCLKDKDTKILKHSVGLRPARQGGPRVEVERLDLPLRSSHDLVPWNATGGDKSGKMTVVHAYGFGPCGYQLSWGVAEEAVNLLKANL</sequence>
<evidence type="ECO:0000313" key="1">
    <source>
        <dbReference type="EMBL" id="KAH7930916.1"/>
    </source>
</evidence>
<gene>
    <name evidence="1" type="ORF">BV22DRAFT_1101320</name>
</gene>
<comment type="caution">
    <text evidence="1">The sequence shown here is derived from an EMBL/GenBank/DDBJ whole genome shotgun (WGS) entry which is preliminary data.</text>
</comment>
<protein>
    <submittedName>
        <fullName evidence="1">Nucleotide-binding domain-containing protein</fullName>
    </submittedName>
</protein>
<reference evidence="1" key="1">
    <citation type="journal article" date="2021" name="New Phytol.">
        <title>Evolutionary innovations through gain and loss of genes in the ectomycorrhizal Boletales.</title>
        <authorList>
            <person name="Wu G."/>
            <person name="Miyauchi S."/>
            <person name="Morin E."/>
            <person name="Kuo A."/>
            <person name="Drula E."/>
            <person name="Varga T."/>
            <person name="Kohler A."/>
            <person name="Feng B."/>
            <person name="Cao Y."/>
            <person name="Lipzen A."/>
            <person name="Daum C."/>
            <person name="Hundley H."/>
            <person name="Pangilinan J."/>
            <person name="Johnson J."/>
            <person name="Barry K."/>
            <person name="LaButti K."/>
            <person name="Ng V."/>
            <person name="Ahrendt S."/>
            <person name="Min B."/>
            <person name="Choi I.G."/>
            <person name="Park H."/>
            <person name="Plett J.M."/>
            <person name="Magnuson J."/>
            <person name="Spatafora J.W."/>
            <person name="Nagy L.G."/>
            <person name="Henrissat B."/>
            <person name="Grigoriev I.V."/>
            <person name="Yang Z.L."/>
            <person name="Xu J."/>
            <person name="Martin F.M."/>
        </authorList>
    </citation>
    <scope>NUCLEOTIDE SEQUENCE</scope>
    <source>
        <strain evidence="1">KUC20120723A-06</strain>
    </source>
</reference>
<organism evidence="1 2">
    <name type="scientific">Leucogyrophana mollusca</name>
    <dbReference type="NCBI Taxonomy" id="85980"/>
    <lineage>
        <taxon>Eukaryota</taxon>
        <taxon>Fungi</taxon>
        <taxon>Dikarya</taxon>
        <taxon>Basidiomycota</taxon>
        <taxon>Agaricomycotina</taxon>
        <taxon>Agaricomycetes</taxon>
        <taxon>Agaricomycetidae</taxon>
        <taxon>Boletales</taxon>
        <taxon>Boletales incertae sedis</taxon>
        <taxon>Leucogyrophana</taxon>
    </lineage>
</organism>
<name>A0ACB8C129_9AGAM</name>